<evidence type="ECO:0000256" key="1">
    <source>
        <dbReference type="SAM" id="MobiDB-lite"/>
    </source>
</evidence>
<evidence type="ECO:0000313" key="4">
    <source>
        <dbReference type="Proteomes" id="UP001164459"/>
    </source>
</evidence>
<name>A0ABY7GVL7_9BACT</name>
<dbReference type="InterPro" id="IPR029052">
    <property type="entry name" value="Metallo-depent_PP-like"/>
</dbReference>
<organism evidence="3 4">
    <name type="scientific">Nannocystis punicea</name>
    <dbReference type="NCBI Taxonomy" id="2995304"/>
    <lineage>
        <taxon>Bacteria</taxon>
        <taxon>Pseudomonadati</taxon>
        <taxon>Myxococcota</taxon>
        <taxon>Polyangia</taxon>
        <taxon>Nannocystales</taxon>
        <taxon>Nannocystaceae</taxon>
        <taxon>Nannocystis</taxon>
    </lineage>
</organism>
<dbReference type="Proteomes" id="UP001164459">
    <property type="component" value="Chromosome"/>
</dbReference>
<evidence type="ECO:0000313" key="3">
    <source>
        <dbReference type="EMBL" id="WAS91018.1"/>
    </source>
</evidence>
<feature type="region of interest" description="Disordered" evidence="1">
    <location>
        <begin position="811"/>
        <end position="861"/>
    </location>
</feature>
<dbReference type="InterPro" id="IPR004843">
    <property type="entry name" value="Calcineurin-like_PHP"/>
</dbReference>
<evidence type="ECO:0000259" key="2">
    <source>
        <dbReference type="Pfam" id="PF00149"/>
    </source>
</evidence>
<keyword evidence="4" id="KW-1185">Reference proteome</keyword>
<feature type="region of interest" description="Disordered" evidence="1">
    <location>
        <begin position="756"/>
        <end position="776"/>
    </location>
</feature>
<dbReference type="RefSeq" id="WP_269033368.1">
    <property type="nucleotide sequence ID" value="NZ_CP114040.1"/>
</dbReference>
<dbReference type="SUPFAM" id="SSF56300">
    <property type="entry name" value="Metallo-dependent phosphatases"/>
    <property type="match status" value="1"/>
</dbReference>
<feature type="compositionally biased region" description="Low complexity" evidence="1">
    <location>
        <begin position="841"/>
        <end position="861"/>
    </location>
</feature>
<gene>
    <name evidence="3" type="ORF">O0S08_32925</name>
</gene>
<protein>
    <submittedName>
        <fullName evidence="3">Metallophosphoesterase</fullName>
    </submittedName>
</protein>
<accession>A0ABY7GVL7</accession>
<feature type="domain" description="Calcineurin-like phosphoesterase" evidence="2">
    <location>
        <begin position="495"/>
        <end position="622"/>
    </location>
</feature>
<sequence>MTSPRTNADNSKWGEHLADENARSLTLVGERRSGLSSMADELLRAAFDPLGAHAPIVIRLDAQGLPAPQDDGDAARRATSRRCVEVLILLAGYLLASESNGGDAEEPEDKLVRLLVALQRGARPPLLIIDHFECLMSRLDTATWELLRGLVEQRKLQMLLLSRFLIREVDPLTGSRLFGVVPNFVVLGPLPASERQFLARTELLQNGVVPSDEVAAYLAQLGGGWRWLTAELGRLVARHASRQPVVTRETVDQAIAADRVRVREYLRSIAEWLEPERESDAILAMEMEREAGAIFELLFAPNGLITPLDNHVKRLQRLGHVENIDGVFRFSSPLMRSLALVRWRELRAARVPVDASYSRWWEFDEALRHWIRASVPATDIDGLVVGAGYADAVSAHRVARVWWGPAAGGDPLDELTAEMLIAVLRQAGFAADWLAHQGDRLELVSSARATMLHSKWNAPWSANRRLQEEDRLRALVAELPQTHHLVVSGRRVVRWLHISDLHLGRNSKPGEDYVLRSFLKTLKEDIQRDPEQRLGPSPDLVFFTGDLAHAGKTEEYVRAVPLLDELLKILGLERRHLFLVPGNHDVHRPDTRYLKRDFQNDEEIQQALQDERWHRLYRERLNAFDRHVETYFASVPERLRRTAHGFPQPQRMEVRGVKLLIHLLDPLLCGGLDDDQGKLLLGLIARRAEFADVSLLISAWPSCITRPIGCASRISCASTTWSEPTWTCFSAATSIAASFVGRSALSAIYASCALGRSSRGSPTRIPRSSPSSMGPPVSFRYFQSSMPKTATGGCGITGTAIIQRTRTAQCSCGGDDRDETSEPSNPSSPGTIKRSRACRCATPSPTSRWSSTPASATTRGR</sequence>
<dbReference type="Gene3D" id="3.60.21.10">
    <property type="match status" value="1"/>
</dbReference>
<dbReference type="InterPro" id="IPR027417">
    <property type="entry name" value="P-loop_NTPase"/>
</dbReference>
<proteinExistence type="predicted"/>
<dbReference type="SUPFAM" id="SSF52540">
    <property type="entry name" value="P-loop containing nucleoside triphosphate hydrolases"/>
    <property type="match status" value="1"/>
</dbReference>
<feature type="compositionally biased region" description="Low complexity" evidence="1">
    <location>
        <begin position="756"/>
        <end position="772"/>
    </location>
</feature>
<dbReference type="EMBL" id="CP114040">
    <property type="protein sequence ID" value="WAS91018.1"/>
    <property type="molecule type" value="Genomic_DNA"/>
</dbReference>
<dbReference type="Pfam" id="PF00149">
    <property type="entry name" value="Metallophos"/>
    <property type="match status" value="1"/>
</dbReference>
<reference evidence="3" key="1">
    <citation type="submission" date="2022-11" db="EMBL/GenBank/DDBJ databases">
        <title>Minimal conservation of predation-associated metabolite biosynthetic gene clusters underscores biosynthetic potential of Myxococcota including descriptions for ten novel species: Archangium lansinium sp. nov., Myxococcus landrumus sp. nov., Nannocystis bai.</title>
        <authorList>
            <person name="Ahearne A."/>
            <person name="Stevens C."/>
            <person name="Dowd S."/>
        </authorList>
    </citation>
    <scope>NUCLEOTIDE SEQUENCE</scope>
    <source>
        <strain evidence="3">Fl3</strain>
    </source>
</reference>